<feature type="region of interest" description="Disordered" evidence="1">
    <location>
        <begin position="50"/>
        <end position="142"/>
    </location>
</feature>
<evidence type="ECO:0000256" key="1">
    <source>
        <dbReference type="SAM" id="MobiDB-lite"/>
    </source>
</evidence>
<dbReference type="Proteomes" id="UP000015106">
    <property type="component" value="Chromosome 7"/>
</dbReference>
<dbReference type="AlphaFoldDB" id="A0A8R7R122"/>
<dbReference type="EnsemblPlants" id="TuG1812G0700002287.01.T01">
    <property type="protein sequence ID" value="TuG1812G0700002287.01.T01"/>
    <property type="gene ID" value="TuG1812G0700002287.01"/>
</dbReference>
<proteinExistence type="predicted"/>
<evidence type="ECO:0000313" key="3">
    <source>
        <dbReference type="Proteomes" id="UP000015106"/>
    </source>
</evidence>
<reference evidence="2" key="3">
    <citation type="submission" date="2022-06" db="UniProtKB">
        <authorList>
            <consortium name="EnsemblPlants"/>
        </authorList>
    </citation>
    <scope>IDENTIFICATION</scope>
</reference>
<name>A0A8R7R122_TRIUA</name>
<keyword evidence="3" id="KW-1185">Reference proteome</keyword>
<reference evidence="3" key="1">
    <citation type="journal article" date="2013" name="Nature">
        <title>Draft genome of the wheat A-genome progenitor Triticum urartu.</title>
        <authorList>
            <person name="Ling H.Q."/>
            <person name="Zhao S."/>
            <person name="Liu D."/>
            <person name="Wang J."/>
            <person name="Sun H."/>
            <person name="Zhang C."/>
            <person name="Fan H."/>
            <person name="Li D."/>
            <person name="Dong L."/>
            <person name="Tao Y."/>
            <person name="Gao C."/>
            <person name="Wu H."/>
            <person name="Li Y."/>
            <person name="Cui Y."/>
            <person name="Guo X."/>
            <person name="Zheng S."/>
            <person name="Wang B."/>
            <person name="Yu K."/>
            <person name="Liang Q."/>
            <person name="Yang W."/>
            <person name="Lou X."/>
            <person name="Chen J."/>
            <person name="Feng M."/>
            <person name="Jian J."/>
            <person name="Zhang X."/>
            <person name="Luo G."/>
            <person name="Jiang Y."/>
            <person name="Liu J."/>
            <person name="Wang Z."/>
            <person name="Sha Y."/>
            <person name="Zhang B."/>
            <person name="Wu H."/>
            <person name="Tang D."/>
            <person name="Shen Q."/>
            <person name="Xue P."/>
            <person name="Zou S."/>
            <person name="Wang X."/>
            <person name="Liu X."/>
            <person name="Wang F."/>
            <person name="Yang Y."/>
            <person name="An X."/>
            <person name="Dong Z."/>
            <person name="Zhang K."/>
            <person name="Zhang X."/>
            <person name="Luo M.C."/>
            <person name="Dvorak J."/>
            <person name="Tong Y."/>
            <person name="Wang J."/>
            <person name="Yang H."/>
            <person name="Li Z."/>
            <person name="Wang D."/>
            <person name="Zhang A."/>
            <person name="Wang J."/>
        </authorList>
    </citation>
    <scope>NUCLEOTIDE SEQUENCE</scope>
    <source>
        <strain evidence="3">cv. G1812</strain>
    </source>
</reference>
<feature type="compositionally biased region" description="Basic and acidic residues" evidence="1">
    <location>
        <begin position="133"/>
        <end position="142"/>
    </location>
</feature>
<evidence type="ECO:0000313" key="2">
    <source>
        <dbReference type="EnsemblPlants" id="TuG1812G0700002287.01.T01"/>
    </source>
</evidence>
<organism evidence="2 3">
    <name type="scientific">Triticum urartu</name>
    <name type="common">Red wild einkorn</name>
    <name type="synonym">Crithodium urartu</name>
    <dbReference type="NCBI Taxonomy" id="4572"/>
    <lineage>
        <taxon>Eukaryota</taxon>
        <taxon>Viridiplantae</taxon>
        <taxon>Streptophyta</taxon>
        <taxon>Embryophyta</taxon>
        <taxon>Tracheophyta</taxon>
        <taxon>Spermatophyta</taxon>
        <taxon>Magnoliopsida</taxon>
        <taxon>Liliopsida</taxon>
        <taxon>Poales</taxon>
        <taxon>Poaceae</taxon>
        <taxon>BOP clade</taxon>
        <taxon>Pooideae</taxon>
        <taxon>Triticodae</taxon>
        <taxon>Triticeae</taxon>
        <taxon>Triticinae</taxon>
        <taxon>Triticum</taxon>
    </lineage>
</organism>
<feature type="compositionally biased region" description="Pro residues" evidence="1">
    <location>
        <begin position="9"/>
        <end position="18"/>
    </location>
</feature>
<accession>A0A8R7R122</accession>
<protein>
    <submittedName>
        <fullName evidence="2">Uncharacterized protein</fullName>
    </submittedName>
</protein>
<reference evidence="2" key="2">
    <citation type="submission" date="2018-03" db="EMBL/GenBank/DDBJ databases">
        <title>The Triticum urartu genome reveals the dynamic nature of wheat genome evolution.</title>
        <authorList>
            <person name="Ling H."/>
            <person name="Ma B."/>
            <person name="Shi X."/>
            <person name="Liu H."/>
            <person name="Dong L."/>
            <person name="Sun H."/>
            <person name="Cao Y."/>
            <person name="Gao Q."/>
            <person name="Zheng S."/>
            <person name="Li Y."/>
            <person name="Yu Y."/>
            <person name="Du H."/>
            <person name="Qi M."/>
            <person name="Li Y."/>
            <person name="Yu H."/>
            <person name="Cui Y."/>
            <person name="Wang N."/>
            <person name="Chen C."/>
            <person name="Wu H."/>
            <person name="Zhao Y."/>
            <person name="Zhang J."/>
            <person name="Li Y."/>
            <person name="Zhou W."/>
            <person name="Zhang B."/>
            <person name="Hu W."/>
            <person name="Eijk M."/>
            <person name="Tang J."/>
            <person name="Witsenboer H."/>
            <person name="Zhao S."/>
            <person name="Li Z."/>
            <person name="Zhang A."/>
            <person name="Wang D."/>
            <person name="Liang C."/>
        </authorList>
    </citation>
    <scope>NUCLEOTIDE SEQUENCE [LARGE SCALE GENOMIC DNA]</scope>
    <source>
        <strain evidence="2">cv. G1812</strain>
    </source>
</reference>
<dbReference type="Gramene" id="TuG1812G0700002287.01.T01">
    <property type="protein sequence ID" value="TuG1812G0700002287.01.T01"/>
    <property type="gene ID" value="TuG1812G0700002287.01"/>
</dbReference>
<feature type="region of interest" description="Disordered" evidence="1">
    <location>
        <begin position="1"/>
        <end position="32"/>
    </location>
</feature>
<sequence length="142" mass="15191">RRRPFHYRAPPPLPPPPLHGTATPPRAARSPGRTLRCLLVRPRHRCAACWSSDPSRPGDAIAAAWSPASSHPAAAGPATPALPPLHTADQEFQLADQDDGWSPSSAPDQDDRWSPSSAPDQDDRWSPSSAPDQDARTTDAGT</sequence>
<feature type="compositionally biased region" description="Low complexity" evidence="1">
    <location>
        <begin position="57"/>
        <end position="87"/>
    </location>
</feature>